<feature type="compositionally biased region" description="Low complexity" evidence="1">
    <location>
        <begin position="9"/>
        <end position="23"/>
    </location>
</feature>
<feature type="region of interest" description="Disordered" evidence="1">
    <location>
        <begin position="1"/>
        <end position="25"/>
    </location>
</feature>
<evidence type="ECO:0008006" key="4">
    <source>
        <dbReference type="Google" id="ProtNLM"/>
    </source>
</evidence>
<dbReference type="EMBL" id="JBHSIU010000116">
    <property type="protein sequence ID" value="MFC5007196.1"/>
    <property type="molecule type" value="Genomic_DNA"/>
</dbReference>
<keyword evidence="3" id="KW-1185">Reference proteome</keyword>
<organism evidence="2 3">
    <name type="scientific">Dactylosporangium cerinum</name>
    <dbReference type="NCBI Taxonomy" id="1434730"/>
    <lineage>
        <taxon>Bacteria</taxon>
        <taxon>Bacillati</taxon>
        <taxon>Actinomycetota</taxon>
        <taxon>Actinomycetes</taxon>
        <taxon>Micromonosporales</taxon>
        <taxon>Micromonosporaceae</taxon>
        <taxon>Dactylosporangium</taxon>
    </lineage>
</organism>
<proteinExistence type="predicted"/>
<protein>
    <recommendedName>
        <fullName evidence="4">Hedgehog/Intein (Hint) domain-containing protein</fullName>
    </recommendedName>
</protein>
<sequence>MPSSDRSHTPATYRTGRPTTYRTSPFTIPPQGLFPRRSVAAPCSAWPADAVPDGDLVDDRQLQRPATVRHVDSDCLIGMRDVRRGDLVQARAVDHGGHPRTMLPTLRRIWAATGQDSTRLTARLLAHDWLYLDATVTARHHPAGQTTSGRQAIAGVGVPRTSIPSSDAGGDPITVVPLAHLAVLDAGWLYLLDPAADTVTVHTGDGDLVSRHPLHH</sequence>
<comment type="caution">
    <text evidence="2">The sequence shown here is derived from an EMBL/GenBank/DDBJ whole genome shotgun (WGS) entry which is preliminary data.</text>
</comment>
<gene>
    <name evidence="2" type="ORF">ACFPIJ_56495</name>
</gene>
<accession>A0ABV9WEP4</accession>
<evidence type="ECO:0000313" key="2">
    <source>
        <dbReference type="EMBL" id="MFC5007196.1"/>
    </source>
</evidence>
<reference evidence="3" key="1">
    <citation type="journal article" date="2019" name="Int. J. Syst. Evol. Microbiol.">
        <title>The Global Catalogue of Microorganisms (GCM) 10K type strain sequencing project: providing services to taxonomists for standard genome sequencing and annotation.</title>
        <authorList>
            <consortium name="The Broad Institute Genomics Platform"/>
            <consortium name="The Broad Institute Genome Sequencing Center for Infectious Disease"/>
            <person name="Wu L."/>
            <person name="Ma J."/>
        </authorList>
    </citation>
    <scope>NUCLEOTIDE SEQUENCE [LARGE SCALE GENOMIC DNA]</scope>
    <source>
        <strain evidence="3">CGMCC 4.7152</strain>
    </source>
</reference>
<dbReference type="Proteomes" id="UP001595912">
    <property type="component" value="Unassembled WGS sequence"/>
</dbReference>
<dbReference type="RefSeq" id="WP_380127842.1">
    <property type="nucleotide sequence ID" value="NZ_JBHSIU010000116.1"/>
</dbReference>
<evidence type="ECO:0000313" key="3">
    <source>
        <dbReference type="Proteomes" id="UP001595912"/>
    </source>
</evidence>
<name>A0ABV9WEP4_9ACTN</name>
<evidence type="ECO:0000256" key="1">
    <source>
        <dbReference type="SAM" id="MobiDB-lite"/>
    </source>
</evidence>